<dbReference type="AlphaFoldDB" id="X1PCU5"/>
<gene>
    <name evidence="1" type="ORF">S06H3_64484</name>
</gene>
<protein>
    <submittedName>
        <fullName evidence="1">Uncharacterized protein</fullName>
    </submittedName>
</protein>
<name>X1PCU5_9ZZZZ</name>
<sequence>MLRDKINGILGKALVPAIADRLADELEKLFVAELAETCIMAINKLYDEEEKEQGRQTCLLMR</sequence>
<reference evidence="1" key="1">
    <citation type="journal article" date="2014" name="Front. Microbiol.">
        <title>High frequency of phylogenetically diverse reductive dehalogenase-homologous genes in deep subseafloor sedimentary metagenomes.</title>
        <authorList>
            <person name="Kawai M."/>
            <person name="Futagami T."/>
            <person name="Toyoda A."/>
            <person name="Takaki Y."/>
            <person name="Nishi S."/>
            <person name="Hori S."/>
            <person name="Arai W."/>
            <person name="Tsubouchi T."/>
            <person name="Morono Y."/>
            <person name="Uchiyama I."/>
            <person name="Ito T."/>
            <person name="Fujiyama A."/>
            <person name="Inagaki F."/>
            <person name="Takami H."/>
        </authorList>
    </citation>
    <scope>NUCLEOTIDE SEQUENCE</scope>
    <source>
        <strain evidence="1">Expedition CK06-06</strain>
    </source>
</reference>
<accession>X1PCU5</accession>
<dbReference type="EMBL" id="BARV01043084">
    <property type="protein sequence ID" value="GAI53678.1"/>
    <property type="molecule type" value="Genomic_DNA"/>
</dbReference>
<evidence type="ECO:0000313" key="1">
    <source>
        <dbReference type="EMBL" id="GAI53678.1"/>
    </source>
</evidence>
<comment type="caution">
    <text evidence="1">The sequence shown here is derived from an EMBL/GenBank/DDBJ whole genome shotgun (WGS) entry which is preliminary data.</text>
</comment>
<proteinExistence type="predicted"/>
<organism evidence="1">
    <name type="scientific">marine sediment metagenome</name>
    <dbReference type="NCBI Taxonomy" id="412755"/>
    <lineage>
        <taxon>unclassified sequences</taxon>
        <taxon>metagenomes</taxon>
        <taxon>ecological metagenomes</taxon>
    </lineage>
</organism>